<protein>
    <recommendedName>
        <fullName evidence="2">SMP-30/Gluconolactonase/LRE-like region domain-containing protein</fullName>
    </recommendedName>
</protein>
<gene>
    <name evidence="3" type="ORF">BHYA_0049g00340</name>
</gene>
<dbReference type="EMBL" id="PQXK01000049">
    <property type="protein sequence ID" value="TGO39698.1"/>
    <property type="molecule type" value="Genomic_DNA"/>
</dbReference>
<proteinExistence type="inferred from homology"/>
<dbReference type="SUPFAM" id="SSF63829">
    <property type="entry name" value="Calcium-dependent phosphotriesterase"/>
    <property type="match status" value="1"/>
</dbReference>
<dbReference type="Gene3D" id="2.120.10.30">
    <property type="entry name" value="TolB, C-terminal domain"/>
    <property type="match status" value="1"/>
</dbReference>
<comment type="caution">
    <text evidence="3">The sequence shown here is derived from an EMBL/GenBank/DDBJ whole genome shotgun (WGS) entry which is preliminary data.</text>
</comment>
<accession>A0A4Z1GTL5</accession>
<dbReference type="PANTHER" id="PTHR10907:SF47">
    <property type="entry name" value="REGUCALCIN"/>
    <property type="match status" value="1"/>
</dbReference>
<sequence>MSSPVITLSAVGPLLPRDLDFKKIFVGEDQTIHLIASNRIHIIGTLKGIRYKLRGENIDSICYRILITPFQALFCADVLGYPNTLFVVTKNKLGFVGNYHTPGERNSRVVSEGFPPESQSDMKIPNKIHYTGGSVDCKGRVWLMTCKGTNSSGQLFHLDKDWKPANSRCRFSGICWSLDDQTIYIHETARNNCILAYDFDVETGIIRMDKDRLFYEFKNPQEYPMAFVIDSEDHMWCAVAGTSRIIKISPQNEVVGEVHLPSPHEPIDLQFIGTELVILTKRNIRRDGVLPMSGTSHELVKNTKEAPHGNIFTVDIGYIGKPRHLYKLDSEELSLLKNSGLSLGDNFRIPEGGLERFVSSIWSDLS</sequence>
<reference evidence="3 4" key="1">
    <citation type="submission" date="2017-12" db="EMBL/GenBank/DDBJ databases">
        <title>Comparative genomics of Botrytis spp.</title>
        <authorList>
            <person name="Valero-Jimenez C.A."/>
            <person name="Tapia P."/>
            <person name="Veloso J."/>
            <person name="Silva-Moreno E."/>
            <person name="Staats M."/>
            <person name="Valdes J.H."/>
            <person name="Van Kan J.A.L."/>
        </authorList>
    </citation>
    <scope>NUCLEOTIDE SEQUENCE [LARGE SCALE GENOMIC DNA]</scope>
    <source>
        <strain evidence="3 4">Bh0001</strain>
    </source>
</reference>
<dbReference type="AlphaFoldDB" id="A0A4Z1GTL5"/>
<dbReference type="PANTHER" id="PTHR10907">
    <property type="entry name" value="REGUCALCIN"/>
    <property type="match status" value="1"/>
</dbReference>
<dbReference type="GO" id="GO:0004341">
    <property type="term" value="F:gluconolactonase activity"/>
    <property type="evidence" value="ECO:0007669"/>
    <property type="project" value="TreeGrafter"/>
</dbReference>
<organism evidence="3 4">
    <name type="scientific">Botrytis hyacinthi</name>
    <dbReference type="NCBI Taxonomy" id="278943"/>
    <lineage>
        <taxon>Eukaryota</taxon>
        <taxon>Fungi</taxon>
        <taxon>Dikarya</taxon>
        <taxon>Ascomycota</taxon>
        <taxon>Pezizomycotina</taxon>
        <taxon>Leotiomycetes</taxon>
        <taxon>Helotiales</taxon>
        <taxon>Sclerotiniaceae</taxon>
        <taxon>Botrytis</taxon>
    </lineage>
</organism>
<evidence type="ECO:0000259" key="2">
    <source>
        <dbReference type="Pfam" id="PF08450"/>
    </source>
</evidence>
<dbReference type="InterPro" id="IPR013658">
    <property type="entry name" value="SGL"/>
</dbReference>
<comment type="similarity">
    <text evidence="1">Belongs to the SMP-30/CGR1 family.</text>
</comment>
<dbReference type="Pfam" id="PF08450">
    <property type="entry name" value="SGL"/>
    <property type="match status" value="1"/>
</dbReference>
<evidence type="ECO:0000256" key="1">
    <source>
        <dbReference type="ARBA" id="ARBA00008853"/>
    </source>
</evidence>
<dbReference type="Proteomes" id="UP000297814">
    <property type="component" value="Unassembled WGS sequence"/>
</dbReference>
<name>A0A4Z1GTL5_9HELO</name>
<evidence type="ECO:0000313" key="4">
    <source>
        <dbReference type="Proteomes" id="UP000297814"/>
    </source>
</evidence>
<dbReference type="GO" id="GO:0005509">
    <property type="term" value="F:calcium ion binding"/>
    <property type="evidence" value="ECO:0007669"/>
    <property type="project" value="TreeGrafter"/>
</dbReference>
<dbReference type="InterPro" id="IPR011042">
    <property type="entry name" value="6-blade_b-propeller_TolB-like"/>
</dbReference>
<evidence type="ECO:0000313" key="3">
    <source>
        <dbReference type="EMBL" id="TGO39698.1"/>
    </source>
</evidence>
<keyword evidence="4" id="KW-1185">Reference proteome</keyword>
<feature type="domain" description="SMP-30/Gluconolactonase/LRE-like region" evidence="2">
    <location>
        <begin position="133"/>
        <end position="277"/>
    </location>
</feature>